<dbReference type="AlphaFoldDB" id="R7Q8X2"/>
<dbReference type="EMBL" id="HG001659">
    <property type="protein sequence ID" value="CDF33846.1"/>
    <property type="molecule type" value="Genomic_DNA"/>
</dbReference>
<dbReference type="GeneID" id="17321369"/>
<sequence>MPSFIVSSNEKMVSPFLGTGIFMPTCSPAVTYPSLDRPSITLIGLVSSSLDKEEAISVTMN</sequence>
<dbReference type="KEGG" id="ccp:CHC_T00002550001"/>
<proteinExistence type="predicted"/>
<gene>
    <name evidence="1" type="ORF">CHC_T00002550001</name>
</gene>
<accession>R7Q8X2</accession>
<name>R7Q8X2_CHOCR</name>
<organism evidence="1 2">
    <name type="scientific">Chondrus crispus</name>
    <name type="common">Carrageen Irish moss</name>
    <name type="synonym">Polymorpha crispa</name>
    <dbReference type="NCBI Taxonomy" id="2769"/>
    <lineage>
        <taxon>Eukaryota</taxon>
        <taxon>Rhodophyta</taxon>
        <taxon>Florideophyceae</taxon>
        <taxon>Rhodymeniophycidae</taxon>
        <taxon>Gigartinales</taxon>
        <taxon>Gigartinaceae</taxon>
        <taxon>Chondrus</taxon>
    </lineage>
</organism>
<protein>
    <submittedName>
        <fullName evidence="1">Uncharacterized protein</fullName>
    </submittedName>
</protein>
<dbReference type="Gramene" id="CDF33846">
    <property type="protein sequence ID" value="CDF33846"/>
    <property type="gene ID" value="CHC_T00002550001"/>
</dbReference>
<keyword evidence="2" id="KW-1185">Reference proteome</keyword>
<evidence type="ECO:0000313" key="2">
    <source>
        <dbReference type="Proteomes" id="UP000012073"/>
    </source>
</evidence>
<reference evidence="2" key="1">
    <citation type="journal article" date="2013" name="Proc. Natl. Acad. Sci. U.S.A.">
        <title>Genome structure and metabolic features in the red seaweed Chondrus crispus shed light on evolution of the Archaeplastida.</title>
        <authorList>
            <person name="Collen J."/>
            <person name="Porcel B."/>
            <person name="Carre W."/>
            <person name="Ball S.G."/>
            <person name="Chaparro C."/>
            <person name="Tonon T."/>
            <person name="Barbeyron T."/>
            <person name="Michel G."/>
            <person name="Noel B."/>
            <person name="Valentin K."/>
            <person name="Elias M."/>
            <person name="Artiguenave F."/>
            <person name="Arun A."/>
            <person name="Aury J.M."/>
            <person name="Barbosa-Neto J.F."/>
            <person name="Bothwell J.H."/>
            <person name="Bouget F.Y."/>
            <person name="Brillet L."/>
            <person name="Cabello-Hurtado F."/>
            <person name="Capella-Gutierrez S."/>
            <person name="Charrier B."/>
            <person name="Cladiere L."/>
            <person name="Cock J.M."/>
            <person name="Coelho S.M."/>
            <person name="Colleoni C."/>
            <person name="Czjzek M."/>
            <person name="Da Silva C."/>
            <person name="Delage L."/>
            <person name="Denoeud F."/>
            <person name="Deschamps P."/>
            <person name="Dittami S.M."/>
            <person name="Gabaldon T."/>
            <person name="Gachon C.M."/>
            <person name="Groisillier A."/>
            <person name="Herve C."/>
            <person name="Jabbari K."/>
            <person name="Katinka M."/>
            <person name="Kloareg B."/>
            <person name="Kowalczyk N."/>
            <person name="Labadie K."/>
            <person name="Leblanc C."/>
            <person name="Lopez P.J."/>
            <person name="McLachlan D.H."/>
            <person name="Meslet-Cladiere L."/>
            <person name="Moustafa A."/>
            <person name="Nehr Z."/>
            <person name="Nyvall Collen P."/>
            <person name="Panaud O."/>
            <person name="Partensky F."/>
            <person name="Poulain J."/>
            <person name="Rensing S.A."/>
            <person name="Rousvoal S."/>
            <person name="Samson G."/>
            <person name="Symeonidi A."/>
            <person name="Weissenbach J."/>
            <person name="Zambounis A."/>
            <person name="Wincker P."/>
            <person name="Boyen C."/>
        </authorList>
    </citation>
    <scope>NUCLEOTIDE SEQUENCE [LARGE SCALE GENOMIC DNA]</scope>
    <source>
        <strain evidence="2">cv. Stackhouse</strain>
    </source>
</reference>
<evidence type="ECO:0000313" key="1">
    <source>
        <dbReference type="EMBL" id="CDF33846.1"/>
    </source>
</evidence>
<dbReference type="Proteomes" id="UP000012073">
    <property type="component" value="Unassembled WGS sequence"/>
</dbReference>
<dbReference type="RefSeq" id="XP_005713665.1">
    <property type="nucleotide sequence ID" value="XM_005713608.1"/>
</dbReference>